<feature type="domain" description="Condensation" evidence="2">
    <location>
        <begin position="5"/>
        <end position="91"/>
    </location>
</feature>
<dbReference type="Pfam" id="PF00668">
    <property type="entry name" value="Condensation"/>
    <property type="match status" value="1"/>
</dbReference>
<evidence type="ECO:0000259" key="2">
    <source>
        <dbReference type="Pfam" id="PF00668"/>
    </source>
</evidence>
<organism evidence="3 4">
    <name type="scientific">Mycobacterium pseudoshottsii</name>
    <dbReference type="NCBI Taxonomy" id="265949"/>
    <lineage>
        <taxon>Bacteria</taxon>
        <taxon>Bacillati</taxon>
        <taxon>Actinomycetota</taxon>
        <taxon>Actinomycetes</taxon>
        <taxon>Mycobacteriales</taxon>
        <taxon>Mycobacteriaceae</taxon>
        <taxon>Mycobacterium</taxon>
        <taxon>Mycobacterium ulcerans group</taxon>
    </lineage>
</organism>
<evidence type="ECO:0000256" key="1">
    <source>
        <dbReference type="SAM" id="MobiDB-lite"/>
    </source>
</evidence>
<dbReference type="GO" id="GO:0003824">
    <property type="term" value="F:catalytic activity"/>
    <property type="evidence" value="ECO:0007669"/>
    <property type="project" value="InterPro"/>
</dbReference>
<dbReference type="Proteomes" id="UP001058626">
    <property type="component" value="Chromosome"/>
</dbReference>
<dbReference type="InterPro" id="IPR001242">
    <property type="entry name" value="Condensation_dom"/>
</dbReference>
<dbReference type="SUPFAM" id="SSF52777">
    <property type="entry name" value="CoA-dependent acyltransferases"/>
    <property type="match status" value="1"/>
</dbReference>
<evidence type="ECO:0000313" key="3">
    <source>
        <dbReference type="EMBL" id="BDN80742.1"/>
    </source>
</evidence>
<protein>
    <recommendedName>
        <fullName evidence="2">Condensation domain-containing protein</fullName>
    </recommendedName>
</protein>
<dbReference type="Gene3D" id="3.30.559.30">
    <property type="entry name" value="Nonribosomal peptide synthetase, condensation domain"/>
    <property type="match status" value="1"/>
</dbReference>
<feature type="compositionally biased region" description="Low complexity" evidence="1">
    <location>
        <begin position="128"/>
        <end position="148"/>
    </location>
</feature>
<dbReference type="PRINTS" id="PR01217">
    <property type="entry name" value="PRICHEXTENSN"/>
</dbReference>
<dbReference type="EMBL" id="AP026367">
    <property type="protein sequence ID" value="BDN80742.1"/>
    <property type="molecule type" value="Genomic_DNA"/>
</dbReference>
<sequence>MRLGQARISPYPVATHTARMDLVISVGEHPTSPDTAPALTGTIEYRTDVYNPTTIETLATRLHHTLTTFTTHPDQPLHHLDLLTDTEHTQLHTWGNHPTLTAPTTTAISIPAAFTNIVATHPTPRPSPSKTTPGPTTTSIRPAPNSPTTSPPPTGLERVRSLRCCYRAATTPSWPSSKPGPPTYPSTPTTPQRVSRSCSPTPPPPQY</sequence>
<accession>A0A9N7LK73</accession>
<evidence type="ECO:0000313" key="4">
    <source>
        <dbReference type="Proteomes" id="UP001058626"/>
    </source>
</evidence>
<dbReference type="AlphaFoldDB" id="A0A9N7LK73"/>
<proteinExistence type="predicted"/>
<gene>
    <name evidence="3" type="ORF">NJB1907Z4_C09570</name>
</gene>
<reference evidence="3" key="1">
    <citation type="submission" date="2022-06" db="EMBL/GenBank/DDBJ databases">
        <title>Complete genome sequence of Mycobacterium pseudoshottsii NJB1907-Z4.</title>
        <authorList>
            <person name="Komine T."/>
            <person name="Fukano H."/>
            <person name="Wada S."/>
        </authorList>
    </citation>
    <scope>NUCLEOTIDE SEQUENCE</scope>
    <source>
        <strain evidence="3">NJB1907-Z4</strain>
    </source>
</reference>
<feature type="region of interest" description="Disordered" evidence="1">
    <location>
        <begin position="119"/>
        <end position="207"/>
    </location>
</feature>
<keyword evidence="4" id="KW-1185">Reference proteome</keyword>
<name>A0A9N7LK73_9MYCO</name>